<dbReference type="PANTHER" id="PTHR43080">
    <property type="entry name" value="CBS DOMAIN-CONTAINING PROTEIN CBSX3, MITOCHONDRIAL"/>
    <property type="match status" value="1"/>
</dbReference>
<evidence type="ECO:0000313" key="5">
    <source>
        <dbReference type="Proteomes" id="UP000613582"/>
    </source>
</evidence>
<keyword evidence="5" id="KW-1185">Reference proteome</keyword>
<dbReference type="Pfam" id="PF00571">
    <property type="entry name" value="CBS"/>
    <property type="match status" value="2"/>
</dbReference>
<dbReference type="InterPro" id="IPR046342">
    <property type="entry name" value="CBS_dom_sf"/>
</dbReference>
<dbReference type="Gene3D" id="3.10.580.10">
    <property type="entry name" value="CBS-domain"/>
    <property type="match status" value="1"/>
</dbReference>
<evidence type="ECO:0000313" key="4">
    <source>
        <dbReference type="EMBL" id="GGD11287.1"/>
    </source>
</evidence>
<dbReference type="Proteomes" id="UP000613582">
    <property type="component" value="Unassembled WGS sequence"/>
</dbReference>
<dbReference type="RefSeq" id="WP_188158550.1">
    <property type="nucleotide sequence ID" value="NZ_BMGH01000001.1"/>
</dbReference>
<dbReference type="PROSITE" id="PS51371">
    <property type="entry name" value="CBS"/>
    <property type="match status" value="2"/>
</dbReference>
<feature type="domain" description="CBS" evidence="3">
    <location>
        <begin position="72"/>
        <end position="130"/>
    </location>
</feature>
<keyword evidence="1 2" id="KW-0129">CBS domain</keyword>
<sequence>MLVKDAMTAGIRIAEPDELLPHAAKKMRTQNIGALPVVEGGRLVGMITDRDIAVRAVGSHKDIPVTKVKEIMSEECIWCAENAQLEDAIRIMEQNQVRRLPVMNDDHRIVGMLSIEDIALFAPVSLVGEVMKAVAIRNRDLLDSEPVTTRSIRQ</sequence>
<evidence type="ECO:0000259" key="3">
    <source>
        <dbReference type="PROSITE" id="PS51371"/>
    </source>
</evidence>
<evidence type="ECO:0000256" key="1">
    <source>
        <dbReference type="ARBA" id="ARBA00023122"/>
    </source>
</evidence>
<dbReference type="CDD" id="cd04622">
    <property type="entry name" value="CBS_pair_HRP1_like"/>
    <property type="match status" value="1"/>
</dbReference>
<reference evidence="4" key="2">
    <citation type="submission" date="2020-09" db="EMBL/GenBank/DDBJ databases">
        <authorList>
            <person name="Sun Q."/>
            <person name="Zhou Y."/>
        </authorList>
    </citation>
    <scope>NUCLEOTIDE SEQUENCE</scope>
    <source>
        <strain evidence="4">CGMCC 1.12921</strain>
    </source>
</reference>
<name>A0A8J2V2K8_9PROT</name>
<feature type="domain" description="CBS" evidence="3">
    <location>
        <begin position="7"/>
        <end position="63"/>
    </location>
</feature>
<organism evidence="4 5">
    <name type="scientific">Aquisalinus flavus</name>
    <dbReference type="NCBI Taxonomy" id="1526572"/>
    <lineage>
        <taxon>Bacteria</taxon>
        <taxon>Pseudomonadati</taxon>
        <taxon>Pseudomonadota</taxon>
        <taxon>Alphaproteobacteria</taxon>
        <taxon>Parvularculales</taxon>
        <taxon>Parvularculaceae</taxon>
        <taxon>Aquisalinus</taxon>
    </lineage>
</organism>
<dbReference type="PANTHER" id="PTHR43080:SF2">
    <property type="entry name" value="CBS DOMAIN-CONTAINING PROTEIN"/>
    <property type="match status" value="1"/>
</dbReference>
<dbReference type="InterPro" id="IPR000644">
    <property type="entry name" value="CBS_dom"/>
</dbReference>
<dbReference type="SUPFAM" id="SSF54631">
    <property type="entry name" value="CBS-domain pair"/>
    <property type="match status" value="1"/>
</dbReference>
<dbReference type="AlphaFoldDB" id="A0A8J2V2K8"/>
<accession>A0A8J2V2K8</accession>
<dbReference type="SMART" id="SM00116">
    <property type="entry name" value="CBS"/>
    <property type="match status" value="2"/>
</dbReference>
<gene>
    <name evidence="4" type="ORF">GCM10011342_20110</name>
</gene>
<protein>
    <submittedName>
        <fullName evidence="4">Inosine-5-monophosphate dehydrogenase</fullName>
    </submittedName>
</protein>
<dbReference type="EMBL" id="BMGH01000001">
    <property type="protein sequence ID" value="GGD11287.1"/>
    <property type="molecule type" value="Genomic_DNA"/>
</dbReference>
<proteinExistence type="predicted"/>
<dbReference type="InterPro" id="IPR051257">
    <property type="entry name" value="Diverse_CBS-Domain"/>
</dbReference>
<evidence type="ECO:0000256" key="2">
    <source>
        <dbReference type="PROSITE-ProRule" id="PRU00703"/>
    </source>
</evidence>
<comment type="caution">
    <text evidence="4">The sequence shown here is derived from an EMBL/GenBank/DDBJ whole genome shotgun (WGS) entry which is preliminary data.</text>
</comment>
<reference evidence="4" key="1">
    <citation type="journal article" date="2014" name="Int. J. Syst. Evol. Microbiol.">
        <title>Complete genome sequence of Corynebacterium casei LMG S-19264T (=DSM 44701T), isolated from a smear-ripened cheese.</title>
        <authorList>
            <consortium name="US DOE Joint Genome Institute (JGI-PGF)"/>
            <person name="Walter F."/>
            <person name="Albersmeier A."/>
            <person name="Kalinowski J."/>
            <person name="Ruckert C."/>
        </authorList>
    </citation>
    <scope>NUCLEOTIDE SEQUENCE</scope>
    <source>
        <strain evidence="4">CGMCC 1.12921</strain>
    </source>
</reference>